<protein>
    <recommendedName>
        <fullName evidence="6">DUF2971 family protein</fullName>
    </recommendedName>
</protein>
<dbReference type="InterPro" id="IPR021352">
    <property type="entry name" value="DUF2971"/>
</dbReference>
<name>A0A0C1RW45_9BACT</name>
<feature type="coiled-coil region" evidence="1">
    <location>
        <begin position="192"/>
        <end position="219"/>
    </location>
</feature>
<keyword evidence="1" id="KW-0175">Coiled coil</keyword>
<reference evidence="3" key="2">
    <citation type="journal article" date="2019" name="BMC Genomics">
        <title>Complete genome sequence analysis of the thermoacidophilic verrucomicrobial methanotroph 'Candidatus Methylacidiphilum kamchatkense' strain Kam1 and comparison with its closest relatives.</title>
        <authorList>
            <person name="Kruse T."/>
            <person name="Ratnadevi C.M."/>
            <person name="Erikstad H.A."/>
            <person name="Birkeland N.K."/>
        </authorList>
    </citation>
    <scope>NUCLEOTIDE SEQUENCE</scope>
    <source>
        <strain evidence="3">Kam1</strain>
    </source>
</reference>
<evidence type="ECO:0000313" key="5">
    <source>
        <dbReference type="Proteomes" id="UP000315925"/>
    </source>
</evidence>
<dbReference type="OrthoDB" id="190848at2"/>
<reference evidence="5" key="3">
    <citation type="submission" date="2019-03" db="EMBL/GenBank/DDBJ databases">
        <title>Complete genome of Methylacidiphilum kamchatkense Kam1.</title>
        <authorList>
            <person name="Kruse T."/>
            <person name="Murarilal Ratnadevi C."/>
            <person name="Erikstad H.-A."/>
            <person name="Birkeland N.-K."/>
        </authorList>
    </citation>
    <scope>NUCLEOTIDE SEQUENCE [LARGE SCALE GENOMIC DNA]</scope>
    <source>
        <strain evidence="5">kam1</strain>
    </source>
</reference>
<dbReference type="Proteomes" id="UP000031594">
    <property type="component" value="Unassembled WGS sequence"/>
</dbReference>
<organism evidence="3 5">
    <name type="scientific">Methylacidiphilum kamchatkense Kam1</name>
    <dbReference type="NCBI Taxonomy" id="1202785"/>
    <lineage>
        <taxon>Bacteria</taxon>
        <taxon>Pseudomonadati</taxon>
        <taxon>Verrucomicrobiota</taxon>
        <taxon>Methylacidiphilae</taxon>
        <taxon>Methylacidiphilales</taxon>
        <taxon>Methylacidiphilaceae</taxon>
        <taxon>Methylacidiphilum (ex Ratnadevi et al. 2023)</taxon>
    </lineage>
</organism>
<evidence type="ECO:0000313" key="2">
    <source>
        <dbReference type="EMBL" id="KIE59151.1"/>
    </source>
</evidence>
<dbReference type="EMBL" id="CP037899">
    <property type="protein sequence ID" value="QDQ42921.1"/>
    <property type="molecule type" value="Genomic_DNA"/>
</dbReference>
<dbReference type="KEGG" id="mkc:kam1_1706"/>
<dbReference type="Pfam" id="PF11185">
    <property type="entry name" value="DUF2971"/>
    <property type="match status" value="1"/>
</dbReference>
<dbReference type="RefSeq" id="WP_039721036.1">
    <property type="nucleotide sequence ID" value="NZ_CP037899.1"/>
</dbReference>
<proteinExistence type="predicted"/>
<keyword evidence="4" id="KW-1185">Reference proteome</keyword>
<evidence type="ECO:0000313" key="3">
    <source>
        <dbReference type="EMBL" id="QDQ42921.1"/>
    </source>
</evidence>
<sequence>MKDIPTSVIRFYGEPKYALEVVEKKEITFIHNYLMNDPFDPYLVFETDFEKNYQALLQHVRAQHPEDIDWFSRCILESNWQRFLNEIDEFLLSLKRQLFLFSTSAEKDGVRPVDNLYMWGHYGRGHRGVAIEFNTDPLEKDVKKLHTQYTGTPINLSCWVQIDYVDDMSLITAEMFYQFYRQEHQINSGWQQERQETELDRHYKKMEKAKSKVWEKENEWRIRWSGNDPGTNFAAADIARLTQEQIQKWFLVKCPITQSSIKAIYLGLGLNQDIAEQIKERTRSNFPDARIYTAKKEHGRFGLEFQ</sequence>
<dbReference type="Proteomes" id="UP000315925">
    <property type="component" value="Chromosome"/>
</dbReference>
<evidence type="ECO:0000256" key="1">
    <source>
        <dbReference type="SAM" id="Coils"/>
    </source>
</evidence>
<evidence type="ECO:0000313" key="4">
    <source>
        <dbReference type="Proteomes" id="UP000031594"/>
    </source>
</evidence>
<evidence type="ECO:0008006" key="6">
    <source>
        <dbReference type="Google" id="ProtNLM"/>
    </source>
</evidence>
<accession>A0A0C1RW45</accession>
<gene>
    <name evidence="2" type="ORF">A946_03865</name>
    <name evidence="3" type="ORF">kam1_1706</name>
</gene>
<dbReference type="EMBL" id="JQNX01000002">
    <property type="protein sequence ID" value="KIE59151.1"/>
    <property type="molecule type" value="Genomic_DNA"/>
</dbReference>
<reference evidence="2 4" key="1">
    <citation type="submission" date="2014-08" db="EMBL/GenBank/DDBJ databases">
        <title>Methylacidiphilum kamchatkense strain Kam1 draft genome sequence.</title>
        <authorList>
            <person name="Birkeland N.-K."/>
            <person name="Erikstad H.A."/>
        </authorList>
    </citation>
    <scope>NUCLEOTIDE SEQUENCE [LARGE SCALE GENOMIC DNA]</scope>
    <source>
        <strain evidence="2 4">Kam1</strain>
    </source>
</reference>
<dbReference type="AlphaFoldDB" id="A0A0C1RW45"/>